<dbReference type="InterPro" id="IPR006626">
    <property type="entry name" value="PbH1"/>
</dbReference>
<evidence type="ECO:0000313" key="3">
    <source>
        <dbReference type="EMBL" id="ACS41706.1"/>
    </source>
</evidence>
<dbReference type="eggNOG" id="ENOG50343XR">
    <property type="taxonomic scope" value="Bacteria"/>
</dbReference>
<evidence type="ECO:0000256" key="1">
    <source>
        <dbReference type="SAM" id="SignalP"/>
    </source>
</evidence>
<keyword evidence="1" id="KW-0732">Signal</keyword>
<dbReference type="Gene3D" id="2.160.20.10">
    <property type="entry name" value="Single-stranded right-handed beta-helix, Pectin lyase-like"/>
    <property type="match status" value="2"/>
</dbReference>
<feature type="domain" description="Right handed beta helix" evidence="2">
    <location>
        <begin position="254"/>
        <end position="421"/>
    </location>
</feature>
<dbReference type="AlphaFoldDB" id="C5B1A5"/>
<sequence>MMPRLSIPLLAALLGLAGSPVLTLDASGYVSPTYGTVKTFAPGAEEPTSLAEVLRDTVPAQAYGAKCDGATDDSRAFAKAQAVAGSGTVLWSAGTCILDAVTLANGISHVGAPGGKTVWRRKANSTANIFVSSAYGAHHVILRDLVIDGNRSAQTMGANNLQFIGGPYALTLERVTSRGAKAVNGYGSGYLVFDGADITRNTSTRILASQFVDNDGGGIEVQGGGNYQVDLTEASRNGKTGIKFDKAAPPPIVGNADNLEITNNRTFSNGVDGIMVAGYQEGGTGVRPIWGPKKPQSRKSTVLGNRAAFNGRYGIGVQGDGHAVSSNQAWRNGGQPPGSGGGFLLNVSNSTFSGNLADDNVHYGVDAGGCYTTLITGNTIMNTGLSDNAPGFGLNVGGGANCSAAGNVLANNKGVGIYATGVEGAGSISLFEVNSYGTKITGNSITLPDSSSSGVVVTEGADVATVTDNDVYGGSDGFAFIFQGGSGSNSMFSLRQRGNTDWSHGGTGKTLASAATLVIPDGGDAFYISGSALITTIQTASSNFFEGKVRWVVPASYTPGQLNPDASPAVAFSGGGCTTAPSGTVMISNAGAFMGVRMVNYGAGCTSAPAMTVGGIGGLGAPQIGLNNFQDREITLQFFGTAPVRTGGNIGLAGAASLVTVPGCQLRLRGSFGAWREISRSC</sequence>
<dbReference type="SUPFAM" id="SSF51126">
    <property type="entry name" value="Pectin lyase-like"/>
    <property type="match status" value="1"/>
</dbReference>
<dbReference type="InterPro" id="IPR039448">
    <property type="entry name" value="Beta_helix"/>
</dbReference>
<feature type="chain" id="PRO_5002946545" description="Right handed beta helix domain-containing protein" evidence="1">
    <location>
        <begin position="24"/>
        <end position="682"/>
    </location>
</feature>
<dbReference type="InterPro" id="IPR011050">
    <property type="entry name" value="Pectin_lyase_fold/virulence"/>
</dbReference>
<dbReference type="HOGENOM" id="CLU_403246_0_0_5"/>
<gene>
    <name evidence="3" type="ordered locus">MexAM1_META1p4035</name>
</gene>
<dbReference type="Proteomes" id="UP000009081">
    <property type="component" value="Chromosome"/>
</dbReference>
<dbReference type="KEGG" id="mea:Mex_1p4035"/>
<accession>C5B1A5</accession>
<keyword evidence="4" id="KW-1185">Reference proteome</keyword>
<proteinExistence type="predicted"/>
<dbReference type="EMBL" id="CP001510">
    <property type="protein sequence ID" value="ACS41706.1"/>
    <property type="molecule type" value="Genomic_DNA"/>
</dbReference>
<evidence type="ECO:0000313" key="4">
    <source>
        <dbReference type="Proteomes" id="UP000009081"/>
    </source>
</evidence>
<protein>
    <recommendedName>
        <fullName evidence="2">Right handed beta helix domain-containing protein</fullName>
    </recommendedName>
</protein>
<dbReference type="STRING" id="272630.MexAM1_META1p4035"/>
<reference evidence="3 4" key="1">
    <citation type="journal article" date="2009" name="PLoS ONE">
        <title>Methylobacterium genome sequences: a reference blueprint to investigate microbial metabolism of C1 compounds from natural and industrial sources.</title>
        <authorList>
            <person name="Vuilleumier S."/>
            <person name="Chistoserdova L."/>
            <person name="Lee M.-C."/>
            <person name="Bringel F."/>
            <person name="Lajus A."/>
            <person name="Zhou Y."/>
            <person name="Gourion B."/>
            <person name="Barbe V."/>
            <person name="Chang J."/>
            <person name="Cruveiller S."/>
            <person name="Dossat C."/>
            <person name="Gillett W."/>
            <person name="Gruffaz C."/>
            <person name="Haugen E."/>
            <person name="Hourcade E."/>
            <person name="Levy R."/>
            <person name="Mangenot S."/>
            <person name="Muller E."/>
            <person name="Nadalig T."/>
            <person name="Pagni M."/>
            <person name="Penny C."/>
            <person name="Peyraud R."/>
            <person name="Robinson D.G."/>
            <person name="Roche D."/>
            <person name="Rouy Z."/>
            <person name="Saenampechek C."/>
            <person name="Salvignol G."/>
            <person name="Vallenet D."/>
            <person name="Wu Z."/>
            <person name="Marx C.J."/>
            <person name="Vorholt J.A."/>
            <person name="Olson M.V."/>
            <person name="Kaul R."/>
            <person name="Weissenbach J."/>
            <person name="Medigue C."/>
            <person name="Lidstrom M.E."/>
        </authorList>
    </citation>
    <scope>NUCLEOTIDE SEQUENCE [LARGE SCALE GENOMIC DNA]</scope>
    <source>
        <strain evidence="4">ATCC 14718 / DSM 1338 / JCM 2805 / NCIMB 9133 / AM1</strain>
    </source>
</reference>
<dbReference type="SMART" id="SM00710">
    <property type="entry name" value="PbH1"/>
    <property type="match status" value="9"/>
</dbReference>
<name>C5B1A5_METEA</name>
<evidence type="ECO:0000259" key="2">
    <source>
        <dbReference type="Pfam" id="PF13229"/>
    </source>
</evidence>
<dbReference type="Pfam" id="PF13229">
    <property type="entry name" value="Beta_helix"/>
    <property type="match status" value="1"/>
</dbReference>
<dbReference type="InterPro" id="IPR012334">
    <property type="entry name" value="Pectin_lyas_fold"/>
</dbReference>
<feature type="signal peptide" evidence="1">
    <location>
        <begin position="1"/>
        <end position="23"/>
    </location>
</feature>
<organism evidence="3 4">
    <name type="scientific">Methylorubrum extorquens (strain ATCC 14718 / DSM 1338 / JCM 2805 / NCIMB 9133 / AM1)</name>
    <name type="common">Methylobacterium extorquens</name>
    <dbReference type="NCBI Taxonomy" id="272630"/>
    <lineage>
        <taxon>Bacteria</taxon>
        <taxon>Pseudomonadati</taxon>
        <taxon>Pseudomonadota</taxon>
        <taxon>Alphaproteobacteria</taxon>
        <taxon>Hyphomicrobiales</taxon>
        <taxon>Methylobacteriaceae</taxon>
        <taxon>Methylorubrum</taxon>
    </lineage>
</organism>